<dbReference type="OrthoDB" id="663011at2"/>
<organism evidence="2 3">
    <name type="scientific">Chryseolinea soli</name>
    <dbReference type="NCBI Taxonomy" id="2321403"/>
    <lineage>
        <taxon>Bacteria</taxon>
        <taxon>Pseudomonadati</taxon>
        <taxon>Bacteroidota</taxon>
        <taxon>Cytophagia</taxon>
        <taxon>Cytophagales</taxon>
        <taxon>Fulvivirgaceae</taxon>
        <taxon>Chryseolinea</taxon>
    </lineage>
</organism>
<dbReference type="InterPro" id="IPR000595">
    <property type="entry name" value="cNMP-bd_dom"/>
</dbReference>
<dbReference type="Proteomes" id="UP000266183">
    <property type="component" value="Chromosome"/>
</dbReference>
<dbReference type="RefSeq" id="WP_119755957.1">
    <property type="nucleotide sequence ID" value="NZ_CP032382.1"/>
</dbReference>
<dbReference type="SUPFAM" id="SSF51206">
    <property type="entry name" value="cAMP-binding domain-like"/>
    <property type="match status" value="1"/>
</dbReference>
<gene>
    <name evidence="2" type="ORF">D4L85_19940</name>
</gene>
<dbReference type="InterPro" id="IPR018490">
    <property type="entry name" value="cNMP-bd_dom_sf"/>
</dbReference>
<evidence type="ECO:0000313" key="3">
    <source>
        <dbReference type="Proteomes" id="UP000266183"/>
    </source>
</evidence>
<protein>
    <submittedName>
        <fullName evidence="2">Crp/Fnr family transcriptional regulator</fullName>
    </submittedName>
</protein>
<sequence length="189" mass="21827">MSDKLFTGLGLPHDELIAFKESLSARQLRKGEYFITEGQLSVHLALIESGYLRTFHLDHQGNEITTEFNGPGTFCSSYHSFYSQRPAYESIEAVTDCQLFLIRFDALQKLYAQSLSLNVMGRKALEKACMDRDYFLKKIIHLPAKDKYEWFLKVYPEVYRAARLGDIASFLGIKQETLSRIRRKLSLNQ</sequence>
<evidence type="ECO:0000313" key="2">
    <source>
        <dbReference type="EMBL" id="AYB32707.1"/>
    </source>
</evidence>
<dbReference type="AlphaFoldDB" id="A0A385SR41"/>
<keyword evidence="3" id="KW-1185">Reference proteome</keyword>
<dbReference type="Gene3D" id="2.60.120.10">
    <property type="entry name" value="Jelly Rolls"/>
    <property type="match status" value="1"/>
</dbReference>
<feature type="domain" description="Cyclic nucleotide-binding" evidence="1">
    <location>
        <begin position="10"/>
        <end position="110"/>
    </location>
</feature>
<dbReference type="KEGG" id="chk:D4L85_19940"/>
<reference evidence="3" key="1">
    <citation type="submission" date="2018-09" db="EMBL/GenBank/DDBJ databases">
        <title>Chryseolinea sp. KIS68-18 isolated from soil.</title>
        <authorList>
            <person name="Weon H.-Y."/>
            <person name="Kwon S.-W."/>
            <person name="Lee S.A."/>
        </authorList>
    </citation>
    <scope>NUCLEOTIDE SEQUENCE [LARGE SCALE GENOMIC DNA]</scope>
    <source>
        <strain evidence="3">KIS68-18</strain>
    </source>
</reference>
<accession>A0A385SR41</accession>
<dbReference type="PROSITE" id="PS50042">
    <property type="entry name" value="CNMP_BINDING_3"/>
    <property type="match status" value="1"/>
</dbReference>
<dbReference type="InterPro" id="IPR014710">
    <property type="entry name" value="RmlC-like_jellyroll"/>
</dbReference>
<dbReference type="EMBL" id="CP032382">
    <property type="protein sequence ID" value="AYB32707.1"/>
    <property type="molecule type" value="Genomic_DNA"/>
</dbReference>
<dbReference type="CDD" id="cd00038">
    <property type="entry name" value="CAP_ED"/>
    <property type="match status" value="1"/>
</dbReference>
<dbReference type="Pfam" id="PF00027">
    <property type="entry name" value="cNMP_binding"/>
    <property type="match status" value="1"/>
</dbReference>
<proteinExistence type="predicted"/>
<name>A0A385SR41_9BACT</name>
<evidence type="ECO:0000259" key="1">
    <source>
        <dbReference type="PROSITE" id="PS50042"/>
    </source>
</evidence>